<feature type="region of interest" description="Disordered" evidence="1">
    <location>
        <begin position="238"/>
        <end position="274"/>
    </location>
</feature>
<keyword evidence="4" id="KW-1185">Reference proteome</keyword>
<feature type="region of interest" description="Disordered" evidence="1">
    <location>
        <begin position="30"/>
        <end position="53"/>
    </location>
</feature>
<reference evidence="4" key="1">
    <citation type="submission" date="2019-02" db="EMBL/GenBank/DDBJ databases">
        <title>Deep-cultivation of Planctomycetes and their phenomic and genomic characterization uncovers novel biology.</title>
        <authorList>
            <person name="Wiegand S."/>
            <person name="Jogler M."/>
            <person name="Boedeker C."/>
            <person name="Pinto D."/>
            <person name="Vollmers J."/>
            <person name="Rivas-Marin E."/>
            <person name="Kohn T."/>
            <person name="Peeters S.H."/>
            <person name="Heuer A."/>
            <person name="Rast P."/>
            <person name="Oberbeckmann S."/>
            <person name="Bunk B."/>
            <person name="Jeske O."/>
            <person name="Meyerdierks A."/>
            <person name="Storesund J.E."/>
            <person name="Kallscheuer N."/>
            <person name="Luecker S."/>
            <person name="Lage O.M."/>
            <person name="Pohl T."/>
            <person name="Merkel B.J."/>
            <person name="Hornburger P."/>
            <person name="Mueller R.-W."/>
            <person name="Bruemmer F."/>
            <person name="Labrenz M."/>
            <person name="Spormann A.M."/>
            <person name="Op den Camp H."/>
            <person name="Overmann J."/>
            <person name="Amann R."/>
            <person name="Jetten M.S.M."/>
            <person name="Mascher T."/>
            <person name="Medema M.H."/>
            <person name="Devos D.P."/>
            <person name="Kaster A.-K."/>
            <person name="Ovreas L."/>
            <person name="Rohde M."/>
            <person name="Galperin M.Y."/>
            <person name="Jogler C."/>
        </authorList>
    </citation>
    <scope>NUCLEOTIDE SEQUENCE [LARGE SCALE GENOMIC DNA]</scope>
    <source>
        <strain evidence="4">Pan97</strain>
    </source>
</reference>
<dbReference type="Proteomes" id="UP000318626">
    <property type="component" value="Chromosome"/>
</dbReference>
<gene>
    <name evidence="3" type="ORF">Pan97_48860</name>
</gene>
<proteinExistence type="predicted"/>
<dbReference type="OrthoDB" id="284466at2"/>
<feature type="compositionally biased region" description="Low complexity" evidence="1">
    <location>
        <begin position="30"/>
        <end position="39"/>
    </location>
</feature>
<sequence precursor="true">MHRQISHLCAAILFSLAVLLLSFPVNAQNPNQPQQGMPNFNGRPGQKQERTSLSGKLTAALPPLIKLKPEKGNQEWTIRVDSKPDEIVVRGEAEKGWVRPGMFVHFEATLDKKGVGQSAVSEVSVFTPTPQLELGVTEQGGLPDFSSAGSEETTESSGEEVSKYTVVGRLSGVARDGKWSVTAGKAKVTVEVAEDAKISVELPDPRLIRIGDTVKGTVYYYNQGVGILKGEVEVEAAEPFAAPEDPREARRKSRSREKEEGPANPAEAKSIFDM</sequence>
<dbReference type="AlphaFoldDB" id="A0A518CF09"/>
<organism evidence="3 4">
    <name type="scientific">Bremerella volcania</name>
    <dbReference type="NCBI Taxonomy" id="2527984"/>
    <lineage>
        <taxon>Bacteria</taxon>
        <taxon>Pseudomonadati</taxon>
        <taxon>Planctomycetota</taxon>
        <taxon>Planctomycetia</taxon>
        <taxon>Pirellulales</taxon>
        <taxon>Pirellulaceae</taxon>
        <taxon>Bremerella</taxon>
    </lineage>
</organism>
<feature type="chain" id="PRO_5022197614" description="Bacterial OB-fold domain-containing protein" evidence="2">
    <location>
        <begin position="28"/>
        <end position="274"/>
    </location>
</feature>
<keyword evidence="2" id="KW-0732">Signal</keyword>
<name>A0A518CF09_9BACT</name>
<feature type="signal peptide" evidence="2">
    <location>
        <begin position="1"/>
        <end position="27"/>
    </location>
</feature>
<dbReference type="KEGG" id="bvo:Pan97_48860"/>
<evidence type="ECO:0000313" key="4">
    <source>
        <dbReference type="Proteomes" id="UP000318626"/>
    </source>
</evidence>
<protein>
    <recommendedName>
        <fullName evidence="5">Bacterial OB-fold domain-containing protein</fullName>
    </recommendedName>
</protein>
<accession>A0A518CF09</accession>
<feature type="region of interest" description="Disordered" evidence="1">
    <location>
        <begin position="136"/>
        <end position="160"/>
    </location>
</feature>
<dbReference type="EMBL" id="CP036289">
    <property type="protein sequence ID" value="QDU77807.1"/>
    <property type="molecule type" value="Genomic_DNA"/>
</dbReference>
<evidence type="ECO:0008006" key="5">
    <source>
        <dbReference type="Google" id="ProtNLM"/>
    </source>
</evidence>
<evidence type="ECO:0000313" key="3">
    <source>
        <dbReference type="EMBL" id="QDU77807.1"/>
    </source>
</evidence>
<dbReference type="RefSeq" id="WP_144976948.1">
    <property type="nucleotide sequence ID" value="NZ_CP036289.1"/>
</dbReference>
<evidence type="ECO:0000256" key="1">
    <source>
        <dbReference type="SAM" id="MobiDB-lite"/>
    </source>
</evidence>
<evidence type="ECO:0000256" key="2">
    <source>
        <dbReference type="SAM" id="SignalP"/>
    </source>
</evidence>